<dbReference type="Gene3D" id="3.40.50.150">
    <property type="entry name" value="Vaccinia Virus protein VP39"/>
    <property type="match status" value="1"/>
</dbReference>
<evidence type="ECO:0000313" key="3">
    <source>
        <dbReference type="EMBL" id="TNM29455.1"/>
    </source>
</evidence>
<dbReference type="Pfam" id="PF13649">
    <property type="entry name" value="Methyltransf_25"/>
    <property type="match status" value="1"/>
</dbReference>
<gene>
    <name evidence="3" type="ORF">FH715_15050</name>
</gene>
<protein>
    <submittedName>
        <fullName evidence="3">Methyltransferase domain-containing protein</fullName>
    </submittedName>
</protein>
<sequence>MDDAPLSDAPHLPQSSARPAGAPRRERSAGRWAFLVEAARDLRTTGAVAPSGRALASALTLPVRERRGRTLNVLEVGAGTGAVTRRLLPLLPCGSRLDVVEANPRFADRLHGLPRPEGRDVRVHIGRVEELLVDVRYDVIVSGLPFANFPAVQVTAIMDLYLRLLRPGGALTYFAYRGTRRARALVASRVEAVRHLRVEEELSTYHARCAARSRTVWGNLPPARVWRLTAPAPAEPAARAAAVSTARAPG</sequence>
<dbReference type="InterPro" id="IPR029063">
    <property type="entry name" value="SAM-dependent_MTases_sf"/>
</dbReference>
<organism evidence="3 4">
    <name type="scientific">Streptomyces sedi</name>
    <dbReference type="NCBI Taxonomy" id="555059"/>
    <lineage>
        <taxon>Bacteria</taxon>
        <taxon>Bacillati</taxon>
        <taxon>Actinomycetota</taxon>
        <taxon>Actinomycetes</taxon>
        <taxon>Kitasatosporales</taxon>
        <taxon>Streptomycetaceae</taxon>
        <taxon>Streptomyces</taxon>
    </lineage>
</organism>
<proteinExistence type="predicted"/>
<dbReference type="AlphaFoldDB" id="A0A5C4V145"/>
<dbReference type="CDD" id="cd02440">
    <property type="entry name" value="AdoMet_MTases"/>
    <property type="match status" value="1"/>
</dbReference>
<keyword evidence="3" id="KW-0808">Transferase</keyword>
<accession>A0A5C4V145</accession>
<comment type="caution">
    <text evidence="3">The sequence shown here is derived from an EMBL/GenBank/DDBJ whole genome shotgun (WGS) entry which is preliminary data.</text>
</comment>
<evidence type="ECO:0000259" key="2">
    <source>
        <dbReference type="Pfam" id="PF13649"/>
    </source>
</evidence>
<dbReference type="SUPFAM" id="SSF53335">
    <property type="entry name" value="S-adenosyl-L-methionine-dependent methyltransferases"/>
    <property type="match status" value="1"/>
</dbReference>
<dbReference type="OrthoDB" id="3528482at2"/>
<dbReference type="EMBL" id="VDGT01000010">
    <property type="protein sequence ID" value="TNM29455.1"/>
    <property type="molecule type" value="Genomic_DNA"/>
</dbReference>
<dbReference type="InterPro" id="IPR041698">
    <property type="entry name" value="Methyltransf_25"/>
</dbReference>
<dbReference type="GO" id="GO:0008168">
    <property type="term" value="F:methyltransferase activity"/>
    <property type="evidence" value="ECO:0007669"/>
    <property type="project" value="UniProtKB-KW"/>
</dbReference>
<evidence type="ECO:0000313" key="4">
    <source>
        <dbReference type="Proteomes" id="UP000311713"/>
    </source>
</evidence>
<dbReference type="GO" id="GO:0032259">
    <property type="term" value="P:methylation"/>
    <property type="evidence" value="ECO:0007669"/>
    <property type="project" value="UniProtKB-KW"/>
</dbReference>
<feature type="region of interest" description="Disordered" evidence="1">
    <location>
        <begin position="1"/>
        <end position="26"/>
    </location>
</feature>
<dbReference type="RefSeq" id="WP_139645448.1">
    <property type="nucleotide sequence ID" value="NZ_BAAAZS010000075.1"/>
</dbReference>
<reference evidence="3 4" key="1">
    <citation type="submission" date="2019-06" db="EMBL/GenBank/DDBJ databases">
        <title>Draft genome of Streptomyces sedi sp. JCM16909.</title>
        <authorList>
            <person name="Klykleung N."/>
            <person name="Tanasupawat S."/>
            <person name="Kudo T."/>
            <person name="Yuki M."/>
            <person name="Ohkuma M."/>
        </authorList>
    </citation>
    <scope>NUCLEOTIDE SEQUENCE [LARGE SCALE GENOMIC DNA]</scope>
    <source>
        <strain evidence="3 4">JCM 16909</strain>
    </source>
</reference>
<keyword evidence="3" id="KW-0489">Methyltransferase</keyword>
<dbReference type="Proteomes" id="UP000311713">
    <property type="component" value="Unassembled WGS sequence"/>
</dbReference>
<feature type="domain" description="Methyltransferase" evidence="2">
    <location>
        <begin position="73"/>
        <end position="169"/>
    </location>
</feature>
<name>A0A5C4V145_9ACTN</name>
<evidence type="ECO:0000256" key="1">
    <source>
        <dbReference type="SAM" id="MobiDB-lite"/>
    </source>
</evidence>
<keyword evidence="4" id="KW-1185">Reference proteome</keyword>